<sequence>MASKRRNMFHKNKTQETAEKGVPKIISLRLTLPGAVDNSHEVYPVESEGSKKLFYVKPKVGDIVSGRDQGVVKLNGRTRLTPEHERHMKTCGLVNIDSPSFPPGMEVVIKGFRFGMGRYDADVIGKCRPMCCQTQKSDIRKKTVLLSTPKEAW</sequence>
<dbReference type="Proteomes" id="UP001558652">
    <property type="component" value="Unassembled WGS sequence"/>
</dbReference>
<proteinExistence type="predicted"/>
<evidence type="ECO:0000313" key="2">
    <source>
        <dbReference type="Proteomes" id="UP001558652"/>
    </source>
</evidence>
<keyword evidence="2" id="KW-1185">Reference proteome</keyword>
<name>A0ABD0YKJ7_9HEMI</name>
<protein>
    <submittedName>
        <fullName evidence="1">Uncharacterized protein</fullName>
    </submittedName>
</protein>
<reference evidence="1 2" key="1">
    <citation type="submission" date="2024-07" db="EMBL/GenBank/DDBJ databases">
        <title>Chromosome-level genome assembly of the water stick insect Ranatra chinensis (Heteroptera: Nepidae).</title>
        <authorList>
            <person name="Liu X."/>
        </authorList>
    </citation>
    <scope>NUCLEOTIDE SEQUENCE [LARGE SCALE GENOMIC DNA]</scope>
    <source>
        <strain evidence="1">Cailab_2021Rc</strain>
        <tissue evidence="1">Muscle</tissue>
    </source>
</reference>
<accession>A0ABD0YKJ7</accession>
<dbReference type="AlphaFoldDB" id="A0ABD0YKJ7"/>
<comment type="caution">
    <text evidence="1">The sequence shown here is derived from an EMBL/GenBank/DDBJ whole genome shotgun (WGS) entry which is preliminary data.</text>
</comment>
<gene>
    <name evidence="1" type="ORF">AAG570_012311</name>
</gene>
<organism evidence="1 2">
    <name type="scientific">Ranatra chinensis</name>
    <dbReference type="NCBI Taxonomy" id="642074"/>
    <lineage>
        <taxon>Eukaryota</taxon>
        <taxon>Metazoa</taxon>
        <taxon>Ecdysozoa</taxon>
        <taxon>Arthropoda</taxon>
        <taxon>Hexapoda</taxon>
        <taxon>Insecta</taxon>
        <taxon>Pterygota</taxon>
        <taxon>Neoptera</taxon>
        <taxon>Paraneoptera</taxon>
        <taxon>Hemiptera</taxon>
        <taxon>Heteroptera</taxon>
        <taxon>Panheteroptera</taxon>
        <taxon>Nepomorpha</taxon>
        <taxon>Nepidae</taxon>
        <taxon>Ranatrinae</taxon>
        <taxon>Ranatra</taxon>
    </lineage>
</organism>
<dbReference type="EMBL" id="JBFDAA010000007">
    <property type="protein sequence ID" value="KAL1131074.1"/>
    <property type="molecule type" value="Genomic_DNA"/>
</dbReference>
<evidence type="ECO:0000313" key="1">
    <source>
        <dbReference type="EMBL" id="KAL1131074.1"/>
    </source>
</evidence>